<dbReference type="RefSeq" id="WP_309391031.1">
    <property type="nucleotide sequence ID" value="NZ_JADBEO010000016.1"/>
</dbReference>
<organism evidence="3 4">
    <name type="scientific">Chelatococcus sambhunathii</name>
    <dbReference type="NCBI Taxonomy" id="363953"/>
    <lineage>
        <taxon>Bacteria</taxon>
        <taxon>Pseudomonadati</taxon>
        <taxon>Pseudomonadota</taxon>
        <taxon>Alphaproteobacteria</taxon>
        <taxon>Hyphomicrobiales</taxon>
        <taxon>Chelatococcaceae</taxon>
        <taxon>Chelatococcus</taxon>
    </lineage>
</organism>
<evidence type="ECO:0000256" key="1">
    <source>
        <dbReference type="SAM" id="MobiDB-lite"/>
    </source>
</evidence>
<protein>
    <recommendedName>
        <fullName evidence="5">YtxH-like protein</fullName>
    </recommendedName>
</protein>
<dbReference type="EMBL" id="JADBEO010000016">
    <property type="protein sequence ID" value="MDR4306815.1"/>
    <property type="molecule type" value="Genomic_DNA"/>
</dbReference>
<comment type="caution">
    <text evidence="3">The sequence shown here is derived from an EMBL/GenBank/DDBJ whole genome shotgun (WGS) entry which is preliminary data.</text>
</comment>
<keyword evidence="2" id="KW-0812">Transmembrane</keyword>
<evidence type="ECO:0000256" key="2">
    <source>
        <dbReference type="SAM" id="Phobius"/>
    </source>
</evidence>
<sequence length="77" mass="8317">MAAKDLLKALSDSKMPAPLIVIAAAAAGAAFGFKALKREWARVNARLDESERAEAEQNKANRPTLRKDPATGEWRPG</sequence>
<evidence type="ECO:0000313" key="3">
    <source>
        <dbReference type="EMBL" id="MDR4306815.1"/>
    </source>
</evidence>
<keyword evidence="2" id="KW-0472">Membrane</keyword>
<evidence type="ECO:0000313" key="4">
    <source>
        <dbReference type="Proteomes" id="UP001181622"/>
    </source>
</evidence>
<gene>
    <name evidence="3" type="ORF">IHQ68_09310</name>
</gene>
<keyword evidence="2" id="KW-1133">Transmembrane helix</keyword>
<feature type="transmembrane region" description="Helical" evidence="2">
    <location>
        <begin position="15"/>
        <end position="36"/>
    </location>
</feature>
<feature type="region of interest" description="Disordered" evidence="1">
    <location>
        <begin position="46"/>
        <end position="77"/>
    </location>
</feature>
<dbReference type="Proteomes" id="UP001181622">
    <property type="component" value="Unassembled WGS sequence"/>
</dbReference>
<proteinExistence type="predicted"/>
<keyword evidence="4" id="KW-1185">Reference proteome</keyword>
<reference evidence="3" key="1">
    <citation type="submission" date="2020-10" db="EMBL/GenBank/DDBJ databases">
        <authorList>
            <person name="Abbas A."/>
            <person name="Razzaq R."/>
            <person name="Waqas M."/>
            <person name="Abbas N."/>
            <person name="Nielsen T.K."/>
            <person name="Hansen L.H."/>
            <person name="Hussain S."/>
            <person name="Shahid M."/>
        </authorList>
    </citation>
    <scope>NUCLEOTIDE SEQUENCE</scope>
    <source>
        <strain evidence="3">S14</strain>
    </source>
</reference>
<evidence type="ECO:0008006" key="5">
    <source>
        <dbReference type="Google" id="ProtNLM"/>
    </source>
</evidence>
<accession>A0ABU1DFY3</accession>
<name>A0ABU1DFY3_9HYPH</name>